<evidence type="ECO:0000256" key="5">
    <source>
        <dbReference type="ARBA" id="ARBA00023163"/>
    </source>
</evidence>
<name>A0A2P6N348_9EUKA</name>
<dbReference type="Pfam" id="PF03770">
    <property type="entry name" value="IPK"/>
    <property type="match status" value="1"/>
</dbReference>
<keyword evidence="2 7" id="KW-0808">Transferase</keyword>
<dbReference type="SUPFAM" id="SSF46689">
    <property type="entry name" value="Homeodomain-like"/>
    <property type="match status" value="1"/>
</dbReference>
<dbReference type="GO" id="GO:0032958">
    <property type="term" value="P:inositol phosphate biosynthetic process"/>
    <property type="evidence" value="ECO:0007669"/>
    <property type="project" value="InterPro"/>
</dbReference>
<evidence type="ECO:0000256" key="2">
    <source>
        <dbReference type="ARBA" id="ARBA00022679"/>
    </source>
</evidence>
<comment type="similarity">
    <text evidence="1 7">Belongs to the inositol phosphokinase (IPK) family.</text>
</comment>
<dbReference type="GO" id="GO:0003677">
    <property type="term" value="F:DNA binding"/>
    <property type="evidence" value="ECO:0007669"/>
    <property type="project" value="InterPro"/>
</dbReference>
<dbReference type="OrthoDB" id="18995at2759"/>
<dbReference type="GO" id="GO:0005737">
    <property type="term" value="C:cytoplasm"/>
    <property type="evidence" value="ECO:0007669"/>
    <property type="project" value="TreeGrafter"/>
</dbReference>
<dbReference type="InterPro" id="IPR009057">
    <property type="entry name" value="Homeodomain-like_sf"/>
</dbReference>
<dbReference type="GO" id="GO:0005634">
    <property type="term" value="C:nucleus"/>
    <property type="evidence" value="ECO:0007669"/>
    <property type="project" value="TreeGrafter"/>
</dbReference>
<comment type="caution">
    <text evidence="9">The sequence shown here is derived from an EMBL/GenBank/DDBJ whole genome shotgun (WGS) entry which is preliminary data.</text>
</comment>
<feature type="compositionally biased region" description="Low complexity" evidence="8">
    <location>
        <begin position="189"/>
        <end position="207"/>
    </location>
</feature>
<dbReference type="Gene3D" id="1.10.10.60">
    <property type="entry name" value="Homeodomain-like"/>
    <property type="match status" value="1"/>
</dbReference>
<dbReference type="AlphaFoldDB" id="A0A2P6N348"/>
<evidence type="ECO:0000256" key="4">
    <source>
        <dbReference type="ARBA" id="ARBA00023015"/>
    </source>
</evidence>
<dbReference type="EC" id="2.7.-.-" evidence="7"/>
<dbReference type="SUPFAM" id="SSF56104">
    <property type="entry name" value="SAICAR synthase-like"/>
    <property type="match status" value="1"/>
</dbReference>
<keyword evidence="4" id="KW-0805">Transcription regulation</keyword>
<dbReference type="InterPro" id="IPR005522">
    <property type="entry name" value="IPK"/>
</dbReference>
<proteinExistence type="inferred from homology"/>
<keyword evidence="3 7" id="KW-0418">Kinase</keyword>
<evidence type="ECO:0000256" key="7">
    <source>
        <dbReference type="RuleBase" id="RU363090"/>
    </source>
</evidence>
<feature type="region of interest" description="Disordered" evidence="8">
    <location>
        <begin position="186"/>
        <end position="216"/>
    </location>
</feature>
<dbReference type="InterPro" id="IPR038286">
    <property type="entry name" value="IPK_sf"/>
</dbReference>
<evidence type="ECO:0000256" key="1">
    <source>
        <dbReference type="ARBA" id="ARBA00007374"/>
    </source>
</evidence>
<gene>
    <name evidence="9" type="ORF">PROFUN_13792</name>
</gene>
<evidence type="ECO:0000256" key="8">
    <source>
        <dbReference type="SAM" id="MobiDB-lite"/>
    </source>
</evidence>
<dbReference type="STRING" id="1890364.A0A2P6N348"/>
<feature type="region of interest" description="Disordered" evidence="8">
    <location>
        <begin position="296"/>
        <end position="321"/>
    </location>
</feature>
<evidence type="ECO:0000256" key="6">
    <source>
        <dbReference type="ARBA" id="ARBA00023242"/>
    </source>
</evidence>
<dbReference type="EMBL" id="MDYQ01000227">
    <property type="protein sequence ID" value="PRP78380.1"/>
    <property type="molecule type" value="Genomic_DNA"/>
</dbReference>
<feature type="region of interest" description="Disordered" evidence="8">
    <location>
        <begin position="138"/>
        <end position="160"/>
    </location>
</feature>
<protein>
    <recommendedName>
        <fullName evidence="7">Kinase</fullName>
        <ecNumber evidence="7">2.7.-.-</ecNumber>
    </recommendedName>
</protein>
<evidence type="ECO:0000313" key="10">
    <source>
        <dbReference type="Proteomes" id="UP000241769"/>
    </source>
</evidence>
<evidence type="ECO:0000256" key="3">
    <source>
        <dbReference type="ARBA" id="ARBA00022777"/>
    </source>
</evidence>
<keyword evidence="10" id="KW-1185">Reference proteome</keyword>
<accession>A0A2P6N348</accession>
<reference evidence="9 10" key="1">
    <citation type="journal article" date="2018" name="Genome Biol. Evol.">
        <title>Multiple Roots of Fruiting Body Formation in Amoebozoa.</title>
        <authorList>
            <person name="Hillmann F."/>
            <person name="Forbes G."/>
            <person name="Novohradska S."/>
            <person name="Ferling I."/>
            <person name="Riege K."/>
            <person name="Groth M."/>
            <person name="Westermann M."/>
            <person name="Marz M."/>
            <person name="Spaller T."/>
            <person name="Winckler T."/>
            <person name="Schaap P."/>
            <person name="Glockner G."/>
        </authorList>
    </citation>
    <scope>NUCLEOTIDE SEQUENCE [LARGE SCALE GENOMIC DNA]</scope>
    <source>
        <strain evidence="9 10">Jena</strain>
    </source>
</reference>
<dbReference type="NCBIfam" id="TIGR01557">
    <property type="entry name" value="myb_SHAQKYF"/>
    <property type="match status" value="1"/>
</dbReference>
<evidence type="ECO:0000313" key="9">
    <source>
        <dbReference type="EMBL" id="PRP78380.1"/>
    </source>
</evidence>
<keyword evidence="5" id="KW-0804">Transcription</keyword>
<dbReference type="Gene3D" id="3.30.470.160">
    <property type="entry name" value="Inositol polyphosphate kinase"/>
    <property type="match status" value="1"/>
</dbReference>
<dbReference type="PANTHER" id="PTHR12400">
    <property type="entry name" value="INOSITOL POLYPHOSPHATE KINASE"/>
    <property type="match status" value="1"/>
</dbReference>
<sequence length="566" mass="64226">MHRFTDFPLSQIEPNRIGLPRTLPQRQQSLCLYKYSFTLETQELVDPSNDMLSTQHRQVRGLTHMNNWVYPQRVLEPKTEERDLDRDLHCMESELDQLIFHAPTSQPPTRAEYHATGSNIWVGASSVLPSGASFDSPSYARSRWQPLPPPPTQTNFYQPHTPRTLPPTAVSAFYPIAEYQYTQDIPYQSPSTSHSSGSPTSSPENTPISNQQFSFCPPPAHAMSHKSLAIHHQGGNPNRLSWTPDLHRLFEQSVEALGRGATAKNVMLLMIENGADKSALTRIRVANHLQYYNARKAKVNGEKKPPAKGKPRSPSSLLDEDFGKMSHEGTIPNAPIESFNNQTGGHGDAFLKQKDRIMKHTSKKEIGFYEEYITLDDLTHNFECPSILDIKMGNTSAGDDATTEKAIAMRQKDVLTTTTNLGYRFTGFRVYDRVQKNLMVRDKSWTKQITEDNVLENFRLFFHNGESLRRPVISSFIVELKKVLHFFEQQTDLKFISSSLLFIYEGNEASEQENPRVSLKMIDFAHVFPLTNNTHDEGYLIGLKNLLSAFDRLLDRVNLSNSISCP</sequence>
<dbReference type="InParanoid" id="A0A2P6N348"/>
<keyword evidence="6" id="KW-0539">Nucleus</keyword>
<dbReference type="GO" id="GO:0016301">
    <property type="term" value="F:kinase activity"/>
    <property type="evidence" value="ECO:0007669"/>
    <property type="project" value="UniProtKB-KW"/>
</dbReference>
<organism evidence="9 10">
    <name type="scientific">Planoprotostelium fungivorum</name>
    <dbReference type="NCBI Taxonomy" id="1890364"/>
    <lineage>
        <taxon>Eukaryota</taxon>
        <taxon>Amoebozoa</taxon>
        <taxon>Evosea</taxon>
        <taxon>Variosea</taxon>
        <taxon>Cavosteliida</taxon>
        <taxon>Cavosteliaceae</taxon>
        <taxon>Planoprotostelium</taxon>
    </lineage>
</organism>
<dbReference type="InterPro" id="IPR006447">
    <property type="entry name" value="Myb_dom_plants"/>
</dbReference>
<dbReference type="PANTHER" id="PTHR12400:SF21">
    <property type="entry name" value="KINASE"/>
    <property type="match status" value="1"/>
</dbReference>
<dbReference type="Proteomes" id="UP000241769">
    <property type="component" value="Unassembled WGS sequence"/>
</dbReference>